<dbReference type="InterPro" id="IPR029058">
    <property type="entry name" value="AB_hydrolase_fold"/>
</dbReference>
<sequence>MATANTGPLPPPPSISKKTIPMAGLLVDVYGLSELSAPTAATRITCLWLHHPRLQTKAIMGDFACRAVGAWNERRRAAKPESCTASRGLVALAFDQRNHGSRLVDELANESWKKGNETHALDMMAAVRGMVEDTRGLMDVVEGYLVNSGAEGGGGGGKSLGGHSAWQLMFGDERVTAGVMIIGCPDYMALMSNRARKSKLPTYRSEDGGASFLGSKHFPRDLIKVCRSADPKGLLFGTEPIAAPSQGAKQEELKKFFDKTIKNKKFLACSGADDKLVPYSMSEPFIKFFQGAVNGWYKEGNVLVDDRVYEGVGHTFSEGMVRDALEFFMNAMDEEVREGKARI</sequence>
<dbReference type="PANTHER" id="PTHR47381">
    <property type="entry name" value="ALPHA/BETA-HYDROLASES SUPERFAMILY PROTEIN"/>
    <property type="match status" value="1"/>
</dbReference>
<dbReference type="AlphaFoldDB" id="A0A2N3N5S9"/>
<comment type="caution">
    <text evidence="1">The sequence shown here is derived from an EMBL/GenBank/DDBJ whole genome shotgun (WGS) entry which is preliminary data.</text>
</comment>
<accession>A0A2N3N5S9</accession>
<dbReference type="STRING" id="41688.A0A2N3N5S9"/>
<dbReference type="OrthoDB" id="2152248at2759"/>
<dbReference type="Proteomes" id="UP000233524">
    <property type="component" value="Unassembled WGS sequence"/>
</dbReference>
<evidence type="ECO:0000313" key="2">
    <source>
        <dbReference type="Proteomes" id="UP000233524"/>
    </source>
</evidence>
<dbReference type="InParanoid" id="A0A2N3N5S9"/>
<dbReference type="PANTHER" id="PTHR47381:SF3">
    <property type="entry name" value="ALPHA_BETA-HYDROLASES SUPERFAMILY PROTEIN"/>
    <property type="match status" value="1"/>
</dbReference>
<protein>
    <submittedName>
        <fullName evidence="1">Uncharacterized protein</fullName>
    </submittedName>
</protein>
<proteinExistence type="predicted"/>
<dbReference type="Gene3D" id="3.40.50.1820">
    <property type="entry name" value="alpha/beta hydrolase"/>
    <property type="match status" value="1"/>
</dbReference>
<gene>
    <name evidence="1" type="ORF">jhhlp_006372</name>
</gene>
<dbReference type="EMBL" id="NLAX01000701">
    <property type="protein sequence ID" value="PKS07764.1"/>
    <property type="molecule type" value="Genomic_DNA"/>
</dbReference>
<name>A0A2N3N5S9_9PEZI</name>
<dbReference type="SUPFAM" id="SSF53474">
    <property type="entry name" value="alpha/beta-Hydrolases"/>
    <property type="match status" value="1"/>
</dbReference>
<organism evidence="1 2">
    <name type="scientific">Lomentospora prolificans</name>
    <dbReference type="NCBI Taxonomy" id="41688"/>
    <lineage>
        <taxon>Eukaryota</taxon>
        <taxon>Fungi</taxon>
        <taxon>Dikarya</taxon>
        <taxon>Ascomycota</taxon>
        <taxon>Pezizomycotina</taxon>
        <taxon>Sordariomycetes</taxon>
        <taxon>Hypocreomycetidae</taxon>
        <taxon>Microascales</taxon>
        <taxon>Microascaceae</taxon>
        <taxon>Lomentospora</taxon>
    </lineage>
</organism>
<dbReference type="VEuPathDB" id="FungiDB:jhhlp_006372"/>
<reference evidence="1 2" key="1">
    <citation type="journal article" date="2017" name="G3 (Bethesda)">
        <title>First Draft Genome Sequence of the Pathogenic Fungus Lomentospora prolificans (Formerly Scedosporium prolificans).</title>
        <authorList>
            <person name="Luo R."/>
            <person name="Zimin A."/>
            <person name="Workman R."/>
            <person name="Fan Y."/>
            <person name="Pertea G."/>
            <person name="Grossman N."/>
            <person name="Wear M.P."/>
            <person name="Jia B."/>
            <person name="Miller H."/>
            <person name="Casadevall A."/>
            <person name="Timp W."/>
            <person name="Zhang S.X."/>
            <person name="Salzberg S.L."/>
        </authorList>
    </citation>
    <scope>NUCLEOTIDE SEQUENCE [LARGE SCALE GENOMIC DNA]</scope>
    <source>
        <strain evidence="1 2">JHH-5317</strain>
    </source>
</reference>
<keyword evidence="2" id="KW-1185">Reference proteome</keyword>
<evidence type="ECO:0000313" key="1">
    <source>
        <dbReference type="EMBL" id="PKS07764.1"/>
    </source>
</evidence>